<dbReference type="Gene3D" id="2.120.10.70">
    <property type="entry name" value="Fucose-specific lectin"/>
    <property type="match status" value="1"/>
</dbReference>
<keyword evidence="2" id="KW-0472">Membrane</keyword>
<dbReference type="AlphaFoldDB" id="A0A8H6NJ64"/>
<feature type="region of interest" description="Disordered" evidence="1">
    <location>
        <begin position="113"/>
        <end position="134"/>
    </location>
</feature>
<gene>
    <name evidence="3" type="ORF">CPLU01_04419</name>
</gene>
<feature type="compositionally biased region" description="Basic and acidic residues" evidence="1">
    <location>
        <begin position="1"/>
        <end position="13"/>
    </location>
</feature>
<evidence type="ECO:0008006" key="5">
    <source>
        <dbReference type="Google" id="ProtNLM"/>
    </source>
</evidence>
<comment type="caution">
    <text evidence="3">The sequence shown here is derived from an EMBL/GenBank/DDBJ whole genome shotgun (WGS) entry which is preliminary data.</text>
</comment>
<keyword evidence="4" id="KW-1185">Reference proteome</keyword>
<proteinExistence type="predicted"/>
<dbReference type="SUPFAM" id="SSF89372">
    <property type="entry name" value="Fucose-specific lectin"/>
    <property type="match status" value="1"/>
</dbReference>
<protein>
    <recommendedName>
        <fullName evidence="5">Fucose-specific lectin</fullName>
    </recommendedName>
</protein>
<evidence type="ECO:0000256" key="2">
    <source>
        <dbReference type="SAM" id="Phobius"/>
    </source>
</evidence>
<reference evidence="3" key="1">
    <citation type="journal article" date="2020" name="Phytopathology">
        <title>Genome Sequence Resources of Colletotrichum truncatum, C. plurivorum, C. musicola, and C. sojae: Four Species Pathogenic to Soybean (Glycine max).</title>
        <authorList>
            <person name="Rogerio F."/>
            <person name="Boufleur T.R."/>
            <person name="Ciampi-Guillardi M."/>
            <person name="Sukno S.A."/>
            <person name="Thon M.R."/>
            <person name="Massola Junior N.S."/>
            <person name="Baroncelli R."/>
        </authorList>
    </citation>
    <scope>NUCLEOTIDE SEQUENCE</scope>
    <source>
        <strain evidence="3">LFN00145</strain>
    </source>
</reference>
<dbReference type="Proteomes" id="UP000654918">
    <property type="component" value="Unassembled WGS sequence"/>
</dbReference>
<keyword evidence="2" id="KW-0812">Transmembrane</keyword>
<evidence type="ECO:0000313" key="4">
    <source>
        <dbReference type="Proteomes" id="UP000654918"/>
    </source>
</evidence>
<keyword evidence="2" id="KW-1133">Transmembrane helix</keyword>
<feature type="transmembrane region" description="Helical" evidence="2">
    <location>
        <begin position="88"/>
        <end position="110"/>
    </location>
</feature>
<name>A0A8H6NJ64_9PEZI</name>
<feature type="region of interest" description="Disordered" evidence="1">
    <location>
        <begin position="1"/>
        <end position="59"/>
    </location>
</feature>
<evidence type="ECO:0000256" key="1">
    <source>
        <dbReference type="SAM" id="MobiDB-lite"/>
    </source>
</evidence>
<organism evidence="3 4">
    <name type="scientific">Colletotrichum plurivorum</name>
    <dbReference type="NCBI Taxonomy" id="2175906"/>
    <lineage>
        <taxon>Eukaryota</taxon>
        <taxon>Fungi</taxon>
        <taxon>Dikarya</taxon>
        <taxon>Ascomycota</taxon>
        <taxon>Pezizomycotina</taxon>
        <taxon>Sordariomycetes</taxon>
        <taxon>Hypocreomycetidae</taxon>
        <taxon>Glomerellales</taxon>
        <taxon>Glomerellaceae</taxon>
        <taxon>Colletotrichum</taxon>
        <taxon>Colletotrichum orchidearum species complex</taxon>
    </lineage>
</organism>
<accession>A0A8H6NJ64</accession>
<evidence type="ECO:0000313" key="3">
    <source>
        <dbReference type="EMBL" id="KAF6835339.1"/>
    </source>
</evidence>
<sequence>MASSGDRDGRDQPGLEVVSPDQMWHSPQEAAGLQPVGGYGDADKYPAQGYGDGDKVPVASGYAELPQDRQATPEFTPPAEAKKKRKRLWLIIGGVVLVFVIVGAVVGGVVGSRSGKKSSAGDGGDGGDDTGSLVRRGSPLAVTGWVTSGGVETLLFFQDREYNIRRSRYTSGSSAAGASWSAPDHYGSVDNATAGTQMAAALIIHTGPDPQSELFYSSSEKSLLGLALSGDINQPPGVDSVVQKKIATRADSGIGAYWPWIALQAADGRLFEVRNQVDAEQRAKSEWEYKALPGLGGVAAAGGTRLALVPASTNFTRVNRGRQFGVFFQASDGRLAYNVQAGSPWPTDFPSIELGDGGSFSAFAVARPEDGDEQRTDVHVVYYDSDSSGFLVVSGVGGSSSWTKSSPEVLGAADANSGIACLTLGTTHQDPSGKEVLLPEASAANATRCYFQRSGLLREVRFDGSEWTAGANITF</sequence>
<dbReference type="EMBL" id="WIGO01000041">
    <property type="protein sequence ID" value="KAF6835339.1"/>
    <property type="molecule type" value="Genomic_DNA"/>
</dbReference>